<dbReference type="SUPFAM" id="SSF52218">
    <property type="entry name" value="Flavoproteins"/>
    <property type="match status" value="1"/>
</dbReference>
<accession>A0AAV2WN08</accession>
<evidence type="ECO:0000259" key="1">
    <source>
        <dbReference type="Pfam" id="PF03358"/>
    </source>
</evidence>
<protein>
    <submittedName>
        <fullName evidence="2">Multimeric flavodoxin WrbA</fullName>
    </submittedName>
</protein>
<feature type="domain" description="NADPH-dependent FMN reductase-like" evidence="1">
    <location>
        <begin position="10"/>
        <end position="149"/>
    </location>
</feature>
<reference evidence="2" key="1">
    <citation type="submission" date="2014-05" db="EMBL/GenBank/DDBJ databases">
        <authorList>
            <person name="Urmite Genomes"/>
        </authorList>
    </citation>
    <scope>NUCLEOTIDE SEQUENCE</scope>
    <source>
        <strain evidence="2">DSM 44074</strain>
    </source>
</reference>
<proteinExistence type="predicted"/>
<dbReference type="Pfam" id="PF03358">
    <property type="entry name" value="FMN_red"/>
    <property type="match status" value="1"/>
</dbReference>
<gene>
    <name evidence="2" type="ORF">BN1047_03490</name>
</gene>
<organism evidence="2 3">
    <name type="scientific">Mycolicibacterium neoaurum</name>
    <name type="common">Mycobacterium neoaurum</name>
    <dbReference type="NCBI Taxonomy" id="1795"/>
    <lineage>
        <taxon>Bacteria</taxon>
        <taxon>Bacillati</taxon>
        <taxon>Actinomycetota</taxon>
        <taxon>Actinomycetes</taxon>
        <taxon>Mycobacteriales</taxon>
        <taxon>Mycobacteriaceae</taxon>
        <taxon>Mycolicibacterium</taxon>
    </lineage>
</organism>
<dbReference type="Proteomes" id="UP000028864">
    <property type="component" value="Unassembled WGS sequence"/>
</dbReference>
<dbReference type="GO" id="GO:0016491">
    <property type="term" value="F:oxidoreductase activity"/>
    <property type="evidence" value="ECO:0007669"/>
    <property type="project" value="InterPro"/>
</dbReference>
<reference evidence="2" key="2">
    <citation type="submission" date="2015-09" db="EMBL/GenBank/DDBJ databases">
        <title>Draft genome sequence of Mycobacterium neoaurum DSM 44074.</title>
        <authorList>
            <person name="Croce O."/>
            <person name="Robert C."/>
            <person name="Raoult D."/>
            <person name="Drancourt M."/>
        </authorList>
    </citation>
    <scope>NUCLEOTIDE SEQUENCE</scope>
    <source>
        <strain evidence="2">DSM 44074</strain>
    </source>
</reference>
<dbReference type="Gene3D" id="3.40.50.360">
    <property type="match status" value="1"/>
</dbReference>
<sequence length="208" mass="22307">MSSNDPDTVRVVGLVCSLKPSPSPSSSQAMAEHVFTHLRAAGAQCELVRCVDFHIAPGVEIDMGDSDQWPQIREKILDADILLLSTPIWLGHPSSVTQRVLERLDADLSTTDEQGRPAMVGKVAVVSVVGNEDGAHKVVADVFQGLNDVGFSIAAQGCTYWTGPAMGSQDFNDLDEIPEQVSSTTAAAARNAVHLARLLKQSHYPAYQ</sequence>
<dbReference type="InterPro" id="IPR029039">
    <property type="entry name" value="Flavoprotein-like_sf"/>
</dbReference>
<dbReference type="RefSeq" id="WP_030137556.1">
    <property type="nucleotide sequence ID" value="NZ_CP074376.1"/>
</dbReference>
<evidence type="ECO:0000313" key="2">
    <source>
        <dbReference type="EMBL" id="CDQ45592.1"/>
    </source>
</evidence>
<dbReference type="InterPro" id="IPR005025">
    <property type="entry name" value="FMN_Rdtase-like_dom"/>
</dbReference>
<dbReference type="AlphaFoldDB" id="A0AAV2WN08"/>
<name>A0AAV2WN08_MYCNE</name>
<dbReference type="EMBL" id="LK021339">
    <property type="protein sequence ID" value="CDQ45592.1"/>
    <property type="molecule type" value="Genomic_DNA"/>
</dbReference>
<evidence type="ECO:0000313" key="3">
    <source>
        <dbReference type="Proteomes" id="UP000028864"/>
    </source>
</evidence>